<name>A0A5B2TCP7_9PROT</name>
<sequence>MRHLLAALLLLLPPLAATAQPSRDSLTIGLSQYPSNFHPNIENMAAKAYALGFALHPVTAYDAEWKQVCIACTRLPSLENGDATLETTPDGKPGIRVTWQLRQDWKWGDGTPVTAEDFRFAWEAGRAFETGFGPAEFYRSAYAFESGGPHSITLRFDKVTYDYAGLGQFQPLPARIERPIWEADKAGYRVRSAYETDTTNPALYNGPYRIAAVQPGAGVTLERNPHWSGPAPAFNRIQLRMVENSAALEAQLLSGQVDMIAGELGLPLEQATALQRRTGDRFRFHYNPGLTYEHIDLNLENPVLADRRVRQALLLAADRAQIVARLFGGRQEVAHGGIHPRDAGFDPAIPQYPFDPARARALLDEAGWKPGAGGIRRNADGEALAFDFMTTAGNRTREQVQQILAGMWKAVGAEARIRNEPPRVFFAETVSKRRYGGAAMFAWISSPESVPRTTLHSDEIATAARNWSGQNYTGYRDAEVDRLIEALPLELDAEKRLPLWSALQRRVATDLPALPLWHRSDAHVWPHWLEGVMPTGHQNYSSLWVTQWRVR</sequence>
<evidence type="ECO:0000256" key="3">
    <source>
        <dbReference type="ARBA" id="ARBA00022448"/>
    </source>
</evidence>
<evidence type="ECO:0000256" key="1">
    <source>
        <dbReference type="ARBA" id="ARBA00004418"/>
    </source>
</evidence>
<dbReference type="PIRSF" id="PIRSF002741">
    <property type="entry name" value="MppA"/>
    <property type="match status" value="1"/>
</dbReference>
<keyword evidence="3" id="KW-0813">Transport</keyword>
<dbReference type="PANTHER" id="PTHR30290:SF9">
    <property type="entry name" value="OLIGOPEPTIDE-BINDING PROTEIN APPA"/>
    <property type="match status" value="1"/>
</dbReference>
<dbReference type="InterPro" id="IPR030678">
    <property type="entry name" value="Peptide/Ni-bd"/>
</dbReference>
<dbReference type="InterPro" id="IPR039424">
    <property type="entry name" value="SBP_5"/>
</dbReference>
<dbReference type="GO" id="GO:0015833">
    <property type="term" value="P:peptide transport"/>
    <property type="evidence" value="ECO:0007669"/>
    <property type="project" value="TreeGrafter"/>
</dbReference>
<dbReference type="GO" id="GO:0030288">
    <property type="term" value="C:outer membrane-bounded periplasmic space"/>
    <property type="evidence" value="ECO:0007669"/>
    <property type="project" value="UniProtKB-ARBA"/>
</dbReference>
<dbReference type="InterPro" id="IPR000914">
    <property type="entry name" value="SBP_5_dom"/>
</dbReference>
<dbReference type="GO" id="GO:0043190">
    <property type="term" value="C:ATP-binding cassette (ABC) transporter complex"/>
    <property type="evidence" value="ECO:0007669"/>
    <property type="project" value="InterPro"/>
</dbReference>
<dbReference type="Gene3D" id="3.40.190.10">
    <property type="entry name" value="Periplasmic binding protein-like II"/>
    <property type="match status" value="1"/>
</dbReference>
<feature type="chain" id="PRO_5022798181" evidence="5">
    <location>
        <begin position="20"/>
        <end position="551"/>
    </location>
</feature>
<dbReference type="AlphaFoldDB" id="A0A5B2TCP7"/>
<dbReference type="EMBL" id="VUKA01000014">
    <property type="protein sequence ID" value="KAA2211854.1"/>
    <property type="molecule type" value="Genomic_DNA"/>
</dbReference>
<organism evidence="7 8">
    <name type="scientific">Teichococcus oryzae</name>
    <dbReference type="NCBI Taxonomy" id="1608942"/>
    <lineage>
        <taxon>Bacteria</taxon>
        <taxon>Pseudomonadati</taxon>
        <taxon>Pseudomonadota</taxon>
        <taxon>Alphaproteobacteria</taxon>
        <taxon>Acetobacterales</taxon>
        <taxon>Roseomonadaceae</taxon>
        <taxon>Roseomonas</taxon>
    </lineage>
</organism>
<comment type="caution">
    <text evidence="7">The sequence shown here is derived from an EMBL/GenBank/DDBJ whole genome shotgun (WGS) entry which is preliminary data.</text>
</comment>
<reference evidence="7 8" key="1">
    <citation type="journal article" date="2015" name="Int. J. Syst. Evol. Microbiol.">
        <title>Roseomonas oryzae sp. nov., isolated from paddy rhizosphere soil.</title>
        <authorList>
            <person name="Ramaprasad E.V."/>
            <person name="Sasikala Ch."/>
            <person name="Ramana Ch.V."/>
        </authorList>
    </citation>
    <scope>NUCLEOTIDE SEQUENCE [LARGE SCALE GENOMIC DNA]</scope>
    <source>
        <strain evidence="7 8">KCTC 42542</strain>
    </source>
</reference>
<feature type="signal peptide" evidence="5">
    <location>
        <begin position="1"/>
        <end position="19"/>
    </location>
</feature>
<feature type="domain" description="Solute-binding protein family 5" evidence="6">
    <location>
        <begin position="95"/>
        <end position="447"/>
    </location>
</feature>
<keyword evidence="8" id="KW-1185">Reference proteome</keyword>
<dbReference type="Proteomes" id="UP000322110">
    <property type="component" value="Unassembled WGS sequence"/>
</dbReference>
<comment type="subcellular location">
    <subcellularLocation>
        <location evidence="1">Periplasm</location>
    </subcellularLocation>
</comment>
<dbReference type="CDD" id="cd08513">
    <property type="entry name" value="PBP2_thermophilic_Hb8_like"/>
    <property type="match status" value="1"/>
</dbReference>
<evidence type="ECO:0000313" key="7">
    <source>
        <dbReference type="EMBL" id="KAA2211854.1"/>
    </source>
</evidence>
<proteinExistence type="inferred from homology"/>
<evidence type="ECO:0000259" key="6">
    <source>
        <dbReference type="Pfam" id="PF00496"/>
    </source>
</evidence>
<dbReference type="SUPFAM" id="SSF53850">
    <property type="entry name" value="Periplasmic binding protein-like II"/>
    <property type="match status" value="1"/>
</dbReference>
<dbReference type="GO" id="GO:1904680">
    <property type="term" value="F:peptide transmembrane transporter activity"/>
    <property type="evidence" value="ECO:0007669"/>
    <property type="project" value="TreeGrafter"/>
</dbReference>
<keyword evidence="4 5" id="KW-0732">Signal</keyword>
<comment type="similarity">
    <text evidence="2">Belongs to the bacterial solute-binding protein 5 family.</text>
</comment>
<protein>
    <submittedName>
        <fullName evidence="7">Peptide ABC transporter substrate-binding protein</fullName>
    </submittedName>
</protein>
<dbReference type="RefSeq" id="WP_149813583.1">
    <property type="nucleotide sequence ID" value="NZ_VUKA01000014.1"/>
</dbReference>
<evidence type="ECO:0000256" key="5">
    <source>
        <dbReference type="SAM" id="SignalP"/>
    </source>
</evidence>
<dbReference type="OrthoDB" id="9803988at2"/>
<evidence type="ECO:0000256" key="4">
    <source>
        <dbReference type="ARBA" id="ARBA00022729"/>
    </source>
</evidence>
<dbReference type="Gene3D" id="3.10.105.10">
    <property type="entry name" value="Dipeptide-binding Protein, Domain 3"/>
    <property type="match status" value="1"/>
</dbReference>
<accession>A0A5B2TCP7</accession>
<gene>
    <name evidence="7" type="ORF">F0Q34_17700</name>
</gene>
<dbReference type="Pfam" id="PF00496">
    <property type="entry name" value="SBP_bac_5"/>
    <property type="match status" value="1"/>
</dbReference>
<evidence type="ECO:0000256" key="2">
    <source>
        <dbReference type="ARBA" id="ARBA00005695"/>
    </source>
</evidence>
<evidence type="ECO:0000313" key="8">
    <source>
        <dbReference type="Proteomes" id="UP000322110"/>
    </source>
</evidence>
<dbReference type="Gene3D" id="3.90.76.10">
    <property type="entry name" value="Dipeptide-binding Protein, Domain 1"/>
    <property type="match status" value="1"/>
</dbReference>
<dbReference type="PANTHER" id="PTHR30290">
    <property type="entry name" value="PERIPLASMIC BINDING COMPONENT OF ABC TRANSPORTER"/>
    <property type="match status" value="1"/>
</dbReference>